<evidence type="ECO:0000256" key="1">
    <source>
        <dbReference type="ARBA" id="ARBA00004127"/>
    </source>
</evidence>
<evidence type="ECO:0000256" key="2">
    <source>
        <dbReference type="ARBA" id="ARBA00022448"/>
    </source>
</evidence>
<dbReference type="PANTHER" id="PTHR23501:SF191">
    <property type="entry name" value="VACUOLAR BASIC AMINO ACID TRANSPORTER 4"/>
    <property type="match status" value="1"/>
</dbReference>
<evidence type="ECO:0000256" key="4">
    <source>
        <dbReference type="ARBA" id="ARBA00022989"/>
    </source>
</evidence>
<dbReference type="InterPro" id="IPR036259">
    <property type="entry name" value="MFS_trans_sf"/>
</dbReference>
<dbReference type="GO" id="GO:0012505">
    <property type="term" value="C:endomembrane system"/>
    <property type="evidence" value="ECO:0007669"/>
    <property type="project" value="UniProtKB-SubCell"/>
</dbReference>
<sequence>MREDSPPIQLWLSIIPLGFGNAVVLQTMLIALLAHLPNSAIAIGTGFGQLFRGIGQVGGVAISAALFQSILNTQLHKRIHGQDAEEVLKFIEPL</sequence>
<feature type="transmembrane region" description="Helical" evidence="6">
    <location>
        <begin position="12"/>
        <end position="34"/>
    </location>
</feature>
<comment type="caution">
    <text evidence="7">The sequence shown here is derived from an EMBL/GenBank/DDBJ whole genome shotgun (WGS) entry which is preliminary data.</text>
</comment>
<dbReference type="EMBL" id="SGPJ01000157">
    <property type="protein sequence ID" value="THG97633.1"/>
    <property type="molecule type" value="Genomic_DNA"/>
</dbReference>
<keyword evidence="5 6" id="KW-0472">Membrane</keyword>
<accession>A0A4S4KHJ7</accession>
<gene>
    <name evidence="7" type="ORF">EW026_g4407</name>
</gene>
<keyword evidence="8" id="KW-1185">Reference proteome</keyword>
<dbReference type="PANTHER" id="PTHR23501">
    <property type="entry name" value="MAJOR FACILITATOR SUPERFAMILY"/>
    <property type="match status" value="1"/>
</dbReference>
<dbReference type="GO" id="GO:0000329">
    <property type="term" value="C:fungal-type vacuole membrane"/>
    <property type="evidence" value="ECO:0007669"/>
    <property type="project" value="TreeGrafter"/>
</dbReference>
<keyword evidence="4 6" id="KW-1133">Transmembrane helix</keyword>
<dbReference type="AlphaFoldDB" id="A0A4S4KHJ7"/>
<evidence type="ECO:0000313" key="8">
    <source>
        <dbReference type="Proteomes" id="UP000309038"/>
    </source>
</evidence>
<evidence type="ECO:0000256" key="6">
    <source>
        <dbReference type="SAM" id="Phobius"/>
    </source>
</evidence>
<protein>
    <submittedName>
        <fullName evidence="7">Uncharacterized protein</fullName>
    </submittedName>
</protein>
<evidence type="ECO:0000256" key="5">
    <source>
        <dbReference type="ARBA" id="ARBA00023136"/>
    </source>
</evidence>
<organism evidence="7 8">
    <name type="scientific">Hermanssonia centrifuga</name>
    <dbReference type="NCBI Taxonomy" id="98765"/>
    <lineage>
        <taxon>Eukaryota</taxon>
        <taxon>Fungi</taxon>
        <taxon>Dikarya</taxon>
        <taxon>Basidiomycota</taxon>
        <taxon>Agaricomycotina</taxon>
        <taxon>Agaricomycetes</taxon>
        <taxon>Polyporales</taxon>
        <taxon>Meruliaceae</taxon>
        <taxon>Hermanssonia</taxon>
    </lineage>
</organism>
<dbReference type="GO" id="GO:0015174">
    <property type="term" value="F:basic amino acid transmembrane transporter activity"/>
    <property type="evidence" value="ECO:0007669"/>
    <property type="project" value="TreeGrafter"/>
</dbReference>
<feature type="transmembrane region" description="Helical" evidence="6">
    <location>
        <begin position="54"/>
        <end position="71"/>
    </location>
</feature>
<reference evidence="7 8" key="1">
    <citation type="submission" date="2019-02" db="EMBL/GenBank/DDBJ databases">
        <title>Genome sequencing of the rare red list fungi Phlebia centrifuga.</title>
        <authorList>
            <person name="Buettner E."/>
            <person name="Kellner H."/>
        </authorList>
    </citation>
    <scope>NUCLEOTIDE SEQUENCE [LARGE SCALE GENOMIC DNA]</scope>
    <source>
        <strain evidence="7 8">DSM 108282</strain>
    </source>
</reference>
<evidence type="ECO:0000313" key="7">
    <source>
        <dbReference type="EMBL" id="THG97633.1"/>
    </source>
</evidence>
<keyword evidence="2" id="KW-0813">Transport</keyword>
<dbReference type="GO" id="GO:0005886">
    <property type="term" value="C:plasma membrane"/>
    <property type="evidence" value="ECO:0007669"/>
    <property type="project" value="TreeGrafter"/>
</dbReference>
<dbReference type="SUPFAM" id="SSF103473">
    <property type="entry name" value="MFS general substrate transporter"/>
    <property type="match status" value="1"/>
</dbReference>
<keyword evidence="3 6" id="KW-0812">Transmembrane</keyword>
<evidence type="ECO:0000256" key="3">
    <source>
        <dbReference type="ARBA" id="ARBA00022692"/>
    </source>
</evidence>
<name>A0A4S4KHJ7_9APHY</name>
<comment type="subcellular location">
    <subcellularLocation>
        <location evidence="1">Endomembrane system</location>
        <topology evidence="1">Multi-pass membrane protein</topology>
    </subcellularLocation>
</comment>
<dbReference type="Proteomes" id="UP000309038">
    <property type="component" value="Unassembled WGS sequence"/>
</dbReference>
<proteinExistence type="predicted"/>